<name>I0K1L8_9BACT</name>
<accession>I0K1L8</accession>
<reference evidence="1 2" key="1">
    <citation type="journal article" date="2012" name="J. Bacteriol.">
        <title>Genome Sequence of Fibrella aestuarina BUZ 2T, a Filamentous Marine Bacterium.</title>
        <authorList>
            <person name="Filippini M."/>
            <person name="Qi W."/>
            <person name="Blom J."/>
            <person name="Goesmann A."/>
            <person name="Smits T.H."/>
            <person name="Bagheri H.C."/>
        </authorList>
    </citation>
    <scope>NUCLEOTIDE SEQUENCE [LARGE SCALE GENOMIC DNA]</scope>
    <source>
        <strain evidence="2">BUZ 2T</strain>
    </source>
</reference>
<proteinExistence type="predicted"/>
<sequence>MILSGKRTCSYLLTGWFWLLTAGYVAAQQRGGLTESQIDTTQRLIGLLRRYEFLNISGYIQPQFQLGQTEGQRSFNGGDFPAGVDDRFSVRRGRLRLDYARYTPEGQPKVLFVFQFDGTERGMQTRDFWGRLYDNRFNLFHLTAGLFARPFGFEVNYGSGDRESPERGRMSQLLMRTERDLGAMISFEPRVPGHPLRQFKLDVGLFNGPGLASVSDYDTRKDVITRLALKPLRLNKSGTTLAGSVSGYFGGIARYTNNSYRMANVESTAPLFVRDTSAVIGRQFLPRQYYGADLQLRIPNRKGFTEFRAEYIGGWQTSTQASTETPGVIPNPVSAPGAAPLYVRRFDGAYFYYLQHLGSLKHQLVVKYDWYDPNKQVSGQQIDNKFSWADLRYDTIGFGYLYYMNENLKVVFWYDVPINESSRLTGYTQDAPDNLLTIRTQYRF</sequence>
<organism evidence="1 2">
    <name type="scientific">Fibrella aestuarina BUZ 2</name>
    <dbReference type="NCBI Taxonomy" id="1166018"/>
    <lineage>
        <taxon>Bacteria</taxon>
        <taxon>Pseudomonadati</taxon>
        <taxon>Bacteroidota</taxon>
        <taxon>Cytophagia</taxon>
        <taxon>Cytophagales</taxon>
        <taxon>Spirosomataceae</taxon>
        <taxon>Fibrella</taxon>
    </lineage>
</organism>
<dbReference type="InterPro" id="IPR023614">
    <property type="entry name" value="Porin_dom_sf"/>
</dbReference>
<dbReference type="EMBL" id="HE796683">
    <property type="protein sequence ID" value="CCG98021.1"/>
    <property type="molecule type" value="Genomic_DNA"/>
</dbReference>
<keyword evidence="2" id="KW-1185">Reference proteome</keyword>
<dbReference type="Gene3D" id="2.40.160.10">
    <property type="entry name" value="Porin"/>
    <property type="match status" value="1"/>
</dbReference>
<dbReference type="PATRIC" id="fig|1166018.3.peg.7"/>
<dbReference type="Proteomes" id="UP000011058">
    <property type="component" value="Chromosome"/>
</dbReference>
<dbReference type="AlphaFoldDB" id="I0K1L8"/>
<dbReference type="HOGENOM" id="CLU_051331_0_0_10"/>
<evidence type="ECO:0000313" key="1">
    <source>
        <dbReference type="EMBL" id="CCG98021.1"/>
    </source>
</evidence>
<evidence type="ECO:0000313" key="2">
    <source>
        <dbReference type="Proteomes" id="UP000011058"/>
    </source>
</evidence>
<dbReference type="KEGG" id="fae:FAES_0007"/>
<protein>
    <submittedName>
        <fullName evidence="1">Phosphate-selective porin O and P</fullName>
    </submittedName>
</protein>
<dbReference type="eggNOG" id="COG3746">
    <property type="taxonomic scope" value="Bacteria"/>
</dbReference>
<gene>
    <name evidence="1" type="primary">oprP</name>
    <name evidence="1" type="ORF">FAES_0007</name>
</gene>
<dbReference type="RefSeq" id="WP_015329121.1">
    <property type="nucleotide sequence ID" value="NC_020054.1"/>
</dbReference>